<dbReference type="NCBIfam" id="NF037968">
    <property type="entry name" value="SemiSWEET_2"/>
    <property type="match status" value="1"/>
</dbReference>
<evidence type="ECO:0000256" key="3">
    <source>
        <dbReference type="ARBA" id="ARBA00022989"/>
    </source>
</evidence>
<evidence type="ECO:0000256" key="1">
    <source>
        <dbReference type="ARBA" id="ARBA00004141"/>
    </source>
</evidence>
<accession>A0A344J5T0</accession>
<name>A0A344J5T0_9GAMM</name>
<evidence type="ECO:0000313" key="7">
    <source>
        <dbReference type="Proteomes" id="UP000251842"/>
    </source>
</evidence>
<dbReference type="KEGG" id="lue:DCD74_06510"/>
<dbReference type="EMBL" id="CP029556">
    <property type="protein sequence ID" value="AXA84390.1"/>
    <property type="molecule type" value="Genomic_DNA"/>
</dbReference>
<feature type="transmembrane region" description="Helical" evidence="5">
    <location>
        <begin position="36"/>
        <end position="55"/>
    </location>
</feature>
<evidence type="ECO:0008006" key="8">
    <source>
        <dbReference type="Google" id="ProtNLM"/>
    </source>
</evidence>
<dbReference type="Pfam" id="PF04193">
    <property type="entry name" value="PQ-loop"/>
    <property type="match status" value="1"/>
</dbReference>
<evidence type="ECO:0000313" key="6">
    <source>
        <dbReference type="EMBL" id="AXA84390.1"/>
    </source>
</evidence>
<evidence type="ECO:0000256" key="5">
    <source>
        <dbReference type="SAM" id="Phobius"/>
    </source>
</evidence>
<sequence length="83" mass="9192">MGNEWIGYVAATLTTIAFVPQALRTLKTRDTRSISLSMYIVFTVGIACWFGYGLVLHSWPMIVSNAITFVLSAIILGMKLRHG</sequence>
<proteinExistence type="predicted"/>
<feature type="transmembrane region" description="Helical" evidence="5">
    <location>
        <begin position="61"/>
        <end position="80"/>
    </location>
</feature>
<dbReference type="InterPro" id="IPR047662">
    <property type="entry name" value="SemiSWEET"/>
</dbReference>
<dbReference type="GO" id="GO:0016020">
    <property type="term" value="C:membrane"/>
    <property type="evidence" value="ECO:0007669"/>
    <property type="project" value="UniProtKB-SubCell"/>
</dbReference>
<dbReference type="OrthoDB" id="122062at2"/>
<keyword evidence="2 5" id="KW-0812">Transmembrane</keyword>
<gene>
    <name evidence="6" type="ORF">DCD74_06510</name>
</gene>
<comment type="subcellular location">
    <subcellularLocation>
        <location evidence="1">Membrane</location>
        <topology evidence="1">Multi-pass membrane protein</topology>
    </subcellularLocation>
</comment>
<keyword evidence="7" id="KW-1185">Reference proteome</keyword>
<protein>
    <recommendedName>
        <fullName evidence="8">Glutathione synthetase</fullName>
    </recommendedName>
</protein>
<keyword evidence="4 5" id="KW-0472">Membrane</keyword>
<feature type="transmembrane region" description="Helical" evidence="5">
    <location>
        <begin position="6"/>
        <end position="24"/>
    </location>
</feature>
<dbReference type="Gene3D" id="1.20.1280.290">
    <property type="match status" value="1"/>
</dbReference>
<organism evidence="6 7">
    <name type="scientific">Solilutibacter oculi</name>
    <dbReference type="NCBI Taxonomy" id="2698682"/>
    <lineage>
        <taxon>Bacteria</taxon>
        <taxon>Pseudomonadati</taxon>
        <taxon>Pseudomonadota</taxon>
        <taxon>Gammaproteobacteria</taxon>
        <taxon>Lysobacterales</taxon>
        <taxon>Lysobacteraceae</taxon>
        <taxon>Solilutibacter</taxon>
    </lineage>
</organism>
<dbReference type="RefSeq" id="WP_112926603.1">
    <property type="nucleotide sequence ID" value="NZ_CP029556.1"/>
</dbReference>
<evidence type="ECO:0000256" key="4">
    <source>
        <dbReference type="ARBA" id="ARBA00023136"/>
    </source>
</evidence>
<dbReference type="GO" id="GO:0051119">
    <property type="term" value="F:sugar transmembrane transporter activity"/>
    <property type="evidence" value="ECO:0007669"/>
    <property type="project" value="InterPro"/>
</dbReference>
<dbReference type="InterPro" id="IPR006603">
    <property type="entry name" value="PQ-loop_rpt"/>
</dbReference>
<evidence type="ECO:0000256" key="2">
    <source>
        <dbReference type="ARBA" id="ARBA00022692"/>
    </source>
</evidence>
<keyword evidence="3 5" id="KW-1133">Transmembrane helix</keyword>
<dbReference type="AlphaFoldDB" id="A0A344J5T0"/>
<reference evidence="7" key="1">
    <citation type="submission" date="2018-05" db="EMBL/GenBank/DDBJ databases">
        <title>Luteimonas pekinense sp. nov., isolated from human Meibomian gland secretions, Beijing, China.</title>
        <authorList>
            <person name="Wen T."/>
            <person name="Bai H."/>
            <person name="Lv H."/>
        </authorList>
    </citation>
    <scope>NUCLEOTIDE SEQUENCE [LARGE SCALE GENOMIC DNA]</scope>
    <source>
        <strain evidence="7">83-4</strain>
    </source>
</reference>
<dbReference type="Proteomes" id="UP000251842">
    <property type="component" value="Chromosome"/>
</dbReference>